<dbReference type="Proteomes" id="UP000187609">
    <property type="component" value="Unassembled WGS sequence"/>
</dbReference>
<gene>
    <name evidence="1" type="ORF">A4A49_51550</name>
</gene>
<dbReference type="STRING" id="49451.A0A1J6IPV7"/>
<organism evidence="1 2">
    <name type="scientific">Nicotiana attenuata</name>
    <name type="common">Coyote tobacco</name>
    <dbReference type="NCBI Taxonomy" id="49451"/>
    <lineage>
        <taxon>Eukaryota</taxon>
        <taxon>Viridiplantae</taxon>
        <taxon>Streptophyta</taxon>
        <taxon>Embryophyta</taxon>
        <taxon>Tracheophyta</taxon>
        <taxon>Spermatophyta</taxon>
        <taxon>Magnoliopsida</taxon>
        <taxon>eudicotyledons</taxon>
        <taxon>Gunneridae</taxon>
        <taxon>Pentapetalae</taxon>
        <taxon>asterids</taxon>
        <taxon>lamiids</taxon>
        <taxon>Solanales</taxon>
        <taxon>Solanaceae</taxon>
        <taxon>Nicotianoideae</taxon>
        <taxon>Nicotianeae</taxon>
        <taxon>Nicotiana</taxon>
    </lineage>
</organism>
<reference evidence="1" key="1">
    <citation type="submission" date="2016-11" db="EMBL/GenBank/DDBJ databases">
        <title>The genome of Nicotiana attenuata.</title>
        <authorList>
            <person name="Xu S."/>
            <person name="Brockmoeller T."/>
            <person name="Gaquerel E."/>
            <person name="Navarro A."/>
            <person name="Kuhl H."/>
            <person name="Gase K."/>
            <person name="Ling Z."/>
            <person name="Zhou W."/>
            <person name="Kreitzer C."/>
            <person name="Stanke M."/>
            <person name="Tang H."/>
            <person name="Lyons E."/>
            <person name="Pandey P."/>
            <person name="Pandey S.P."/>
            <person name="Timmermann B."/>
            <person name="Baldwin I.T."/>
        </authorList>
    </citation>
    <scope>NUCLEOTIDE SEQUENCE [LARGE SCALE GENOMIC DNA]</scope>
    <source>
        <strain evidence="1">UT</strain>
    </source>
</reference>
<dbReference type="EMBL" id="MJEQ01037189">
    <property type="protein sequence ID" value="OIT00875.1"/>
    <property type="molecule type" value="Genomic_DNA"/>
</dbReference>
<sequence length="114" mass="12803">MGVRSVIDTLKEKGLHRDAKSCQMRLTICSRSKAMGEPIVKTQRFGGVIVFLHDQEEEFGVHDDRWIVAGNEEEALHLACGKFPENEIVELSQDLDVLVVFIWPFSFICIGLAG</sequence>
<name>A0A1J6IPV7_NICAT</name>
<evidence type="ECO:0000313" key="2">
    <source>
        <dbReference type="Proteomes" id="UP000187609"/>
    </source>
</evidence>
<protein>
    <submittedName>
        <fullName evidence="1">Uncharacterized protein</fullName>
    </submittedName>
</protein>
<evidence type="ECO:0000313" key="1">
    <source>
        <dbReference type="EMBL" id="OIT00875.1"/>
    </source>
</evidence>
<comment type="caution">
    <text evidence="1">The sequence shown here is derived from an EMBL/GenBank/DDBJ whole genome shotgun (WGS) entry which is preliminary data.</text>
</comment>
<proteinExistence type="predicted"/>
<dbReference type="AlphaFoldDB" id="A0A1J6IPV7"/>
<dbReference type="Gramene" id="OIT00875">
    <property type="protein sequence ID" value="OIT00875"/>
    <property type="gene ID" value="A4A49_51550"/>
</dbReference>
<keyword evidence="2" id="KW-1185">Reference proteome</keyword>
<accession>A0A1J6IPV7</accession>